<feature type="domain" description="ACT" evidence="25">
    <location>
        <begin position="339"/>
        <end position="417"/>
    </location>
</feature>
<dbReference type="Gene3D" id="3.30.70.260">
    <property type="match status" value="1"/>
</dbReference>
<dbReference type="UniPathway" id="UPA00051">
    <property type="reaction ID" value="UER00462"/>
</dbReference>
<feature type="domain" description="ACT" evidence="25">
    <location>
        <begin position="420"/>
        <end position="492"/>
    </location>
</feature>
<dbReference type="GO" id="GO:0009088">
    <property type="term" value="P:threonine biosynthetic process"/>
    <property type="evidence" value="ECO:0007669"/>
    <property type="project" value="UniProtKB-UniPathway"/>
</dbReference>
<evidence type="ECO:0000256" key="17">
    <source>
        <dbReference type="ARBA" id="ARBA00023027"/>
    </source>
</evidence>
<dbReference type="Pfam" id="PF22468">
    <property type="entry name" value="ACT_9"/>
    <property type="match status" value="2"/>
</dbReference>
<evidence type="ECO:0000256" key="3">
    <source>
        <dbReference type="ARBA" id="ARBA00005056"/>
    </source>
</evidence>
<comment type="caution">
    <text evidence="26">The sequence shown here is derived from an EMBL/GenBank/DDBJ whole genome shotgun (WGS) entry which is preliminary data.</text>
</comment>
<comment type="similarity">
    <text evidence="6">In the C-terminal section; belongs to the homoserine dehydrogenase family.</text>
</comment>
<dbReference type="Gene3D" id="3.40.1160.10">
    <property type="entry name" value="Acetylglutamate kinase-like"/>
    <property type="match status" value="1"/>
</dbReference>
<dbReference type="EMBL" id="SDOX01000001">
    <property type="protein sequence ID" value="TFJ88603.1"/>
    <property type="molecule type" value="Genomic_DNA"/>
</dbReference>
<dbReference type="PANTHER" id="PTHR43070">
    <property type="match status" value="1"/>
</dbReference>
<comment type="pathway">
    <text evidence="2">Amino-acid biosynthesis; L-methionine biosynthesis via de novo pathway; L-homoserine from L-aspartate: step 1/3.</text>
</comment>
<evidence type="ECO:0000256" key="11">
    <source>
        <dbReference type="ARBA" id="ARBA00022723"/>
    </source>
</evidence>
<dbReference type="Gene3D" id="3.30.360.10">
    <property type="entry name" value="Dihydrodipicolinate Reductase, domain 2"/>
    <property type="match status" value="1"/>
</dbReference>
<dbReference type="CDD" id="cd04921">
    <property type="entry name" value="ACT_AKi-HSDH-ThrA-like_1"/>
    <property type="match status" value="1"/>
</dbReference>
<dbReference type="PROSITE" id="PS51671">
    <property type="entry name" value="ACT"/>
    <property type="match status" value="2"/>
</dbReference>
<feature type="region of interest" description="Disordered" evidence="24">
    <location>
        <begin position="679"/>
        <end position="707"/>
    </location>
</feature>
<dbReference type="GO" id="GO:0046872">
    <property type="term" value="F:metal ion binding"/>
    <property type="evidence" value="ECO:0007669"/>
    <property type="project" value="UniProtKB-KW"/>
</dbReference>
<dbReference type="GO" id="GO:0009090">
    <property type="term" value="P:homoserine biosynthetic process"/>
    <property type="evidence" value="ECO:0007669"/>
    <property type="project" value="TreeGrafter"/>
</dbReference>
<dbReference type="InterPro" id="IPR005106">
    <property type="entry name" value="Asp/hSer_DH_NAD-bd"/>
</dbReference>
<dbReference type="NCBIfam" id="TIGR00657">
    <property type="entry name" value="asp_kinases"/>
    <property type="match status" value="1"/>
</dbReference>
<evidence type="ECO:0000256" key="10">
    <source>
        <dbReference type="ARBA" id="ARBA00022697"/>
    </source>
</evidence>
<evidence type="ECO:0000256" key="5">
    <source>
        <dbReference type="ARBA" id="ARBA00005139"/>
    </source>
</evidence>
<evidence type="ECO:0000256" key="19">
    <source>
        <dbReference type="ARBA" id="ARBA00023167"/>
    </source>
</evidence>
<evidence type="ECO:0000256" key="7">
    <source>
        <dbReference type="ARBA" id="ARBA00010046"/>
    </source>
</evidence>
<evidence type="ECO:0000256" key="16">
    <source>
        <dbReference type="ARBA" id="ARBA00023002"/>
    </source>
</evidence>
<keyword evidence="20" id="KW-0511">Multifunctional enzyme</keyword>
<dbReference type="PROSITE" id="PS00324">
    <property type="entry name" value="ASPARTOKINASE"/>
    <property type="match status" value="1"/>
</dbReference>
<evidence type="ECO:0000256" key="21">
    <source>
        <dbReference type="ARBA" id="ARBA00044938"/>
    </source>
</evidence>
<evidence type="ECO:0000256" key="4">
    <source>
        <dbReference type="ARBA" id="ARBA00005062"/>
    </source>
</evidence>
<dbReference type="SUPFAM" id="SSF53633">
    <property type="entry name" value="Carbamate kinase-like"/>
    <property type="match status" value="1"/>
</dbReference>
<gene>
    <name evidence="26" type="ORF">NSK_000172</name>
</gene>
<dbReference type="Gene3D" id="3.30.2130.10">
    <property type="entry name" value="VC0802-like"/>
    <property type="match status" value="1"/>
</dbReference>
<evidence type="ECO:0000256" key="1">
    <source>
        <dbReference type="ARBA" id="ARBA00001920"/>
    </source>
</evidence>
<dbReference type="AlphaFoldDB" id="A0A4D9DEL9"/>
<name>A0A4D9DEL9_9STRA</name>
<keyword evidence="16" id="KW-0560">Oxidoreductase</keyword>
<accession>A0A4D9DEL9</accession>
<evidence type="ECO:0000256" key="22">
    <source>
        <dbReference type="ARBA" id="ARBA00048561"/>
    </source>
</evidence>
<organism evidence="26 27">
    <name type="scientific">Nannochloropsis salina CCMP1776</name>
    <dbReference type="NCBI Taxonomy" id="1027361"/>
    <lineage>
        <taxon>Eukaryota</taxon>
        <taxon>Sar</taxon>
        <taxon>Stramenopiles</taxon>
        <taxon>Ochrophyta</taxon>
        <taxon>Eustigmatophyceae</taxon>
        <taxon>Eustigmatales</taxon>
        <taxon>Monodopsidaceae</taxon>
        <taxon>Microchloropsis</taxon>
        <taxon>Microchloropsis salina</taxon>
    </lineage>
</organism>
<dbReference type="GO" id="GO:0004412">
    <property type="term" value="F:homoserine dehydrogenase activity"/>
    <property type="evidence" value="ECO:0007669"/>
    <property type="project" value="UniProtKB-EC"/>
</dbReference>
<dbReference type="GO" id="GO:0005524">
    <property type="term" value="F:ATP binding"/>
    <property type="evidence" value="ECO:0007669"/>
    <property type="project" value="UniProtKB-KW"/>
</dbReference>
<dbReference type="Gene3D" id="3.40.50.720">
    <property type="entry name" value="NAD(P)-binding Rossmann-like Domain"/>
    <property type="match status" value="1"/>
</dbReference>
<reference evidence="26 27" key="1">
    <citation type="submission" date="2019-01" db="EMBL/GenBank/DDBJ databases">
        <title>Nuclear Genome Assembly of the Microalgal Biofuel strain Nannochloropsis salina CCMP1776.</title>
        <authorList>
            <person name="Hovde B."/>
        </authorList>
    </citation>
    <scope>NUCLEOTIDE SEQUENCE [LARGE SCALE GENOMIC DNA]</scope>
    <source>
        <strain evidence="26 27">CCMP1776</strain>
    </source>
</reference>
<keyword evidence="12" id="KW-0547">Nucleotide-binding</keyword>
<dbReference type="Pfam" id="PF00742">
    <property type="entry name" value="Homoserine_dh"/>
    <property type="match status" value="1"/>
</dbReference>
<dbReference type="InterPro" id="IPR036291">
    <property type="entry name" value="NAD(P)-bd_dom_sf"/>
</dbReference>
<dbReference type="PANTHER" id="PTHR43070:SF5">
    <property type="entry name" value="HOMOSERINE DEHYDROGENASE"/>
    <property type="match status" value="1"/>
</dbReference>
<dbReference type="InterPro" id="IPR036393">
    <property type="entry name" value="AceGlu_kinase-like_sf"/>
</dbReference>
<comment type="cofactor">
    <cofactor evidence="1">
        <name>a metal cation</name>
        <dbReference type="ChEBI" id="CHEBI:25213"/>
    </cofactor>
</comment>
<dbReference type="FunFam" id="3.30.2130.10:FF:000001">
    <property type="entry name" value="Bifunctional aspartokinase/homoserine dehydrogenase"/>
    <property type="match status" value="1"/>
</dbReference>
<dbReference type="Pfam" id="PF03447">
    <property type="entry name" value="NAD_binding_3"/>
    <property type="match status" value="1"/>
</dbReference>
<dbReference type="InterPro" id="IPR045865">
    <property type="entry name" value="ACT-like_dom_sf"/>
</dbReference>
<dbReference type="GO" id="GO:0004072">
    <property type="term" value="F:aspartate kinase activity"/>
    <property type="evidence" value="ECO:0007669"/>
    <property type="project" value="UniProtKB-EC"/>
</dbReference>
<dbReference type="InterPro" id="IPR054352">
    <property type="entry name" value="ACT_Aspartokinase"/>
</dbReference>
<keyword evidence="13" id="KW-0418">Kinase</keyword>
<dbReference type="InterPro" id="IPR001342">
    <property type="entry name" value="HDH_cat"/>
</dbReference>
<evidence type="ECO:0000313" key="26">
    <source>
        <dbReference type="EMBL" id="TFJ88603.1"/>
    </source>
</evidence>
<dbReference type="InterPro" id="IPR018042">
    <property type="entry name" value="Aspartate_kinase_CS"/>
</dbReference>
<evidence type="ECO:0000256" key="23">
    <source>
        <dbReference type="ARBA" id="ARBA00048841"/>
    </source>
</evidence>
<evidence type="ECO:0000256" key="15">
    <source>
        <dbReference type="ARBA" id="ARBA00022857"/>
    </source>
</evidence>
<evidence type="ECO:0000256" key="14">
    <source>
        <dbReference type="ARBA" id="ARBA00022840"/>
    </source>
</evidence>
<keyword evidence="18" id="KW-0915">Sodium</keyword>
<dbReference type="Pfam" id="PF00696">
    <property type="entry name" value="AA_kinase"/>
    <property type="match status" value="1"/>
</dbReference>
<dbReference type="SUPFAM" id="SSF51735">
    <property type="entry name" value="NAD(P)-binding Rossmann-fold domains"/>
    <property type="match status" value="1"/>
</dbReference>
<evidence type="ECO:0000256" key="13">
    <source>
        <dbReference type="ARBA" id="ARBA00022777"/>
    </source>
</evidence>
<comment type="pathway">
    <text evidence="4">Amino-acid biosynthesis; L-methionine biosynthesis via de novo pathway; L-homoserine from L-aspartate: step 3/3.</text>
</comment>
<comment type="similarity">
    <text evidence="7">In the N-terminal section; belongs to the aspartokinase family.</text>
</comment>
<evidence type="ECO:0000313" key="27">
    <source>
        <dbReference type="Proteomes" id="UP000355283"/>
    </source>
</evidence>
<dbReference type="SUPFAM" id="SSF55021">
    <property type="entry name" value="ACT-like"/>
    <property type="match status" value="2"/>
</dbReference>
<keyword evidence="17" id="KW-0520">NAD</keyword>
<evidence type="ECO:0000256" key="12">
    <source>
        <dbReference type="ARBA" id="ARBA00022741"/>
    </source>
</evidence>
<dbReference type="InterPro" id="IPR011147">
    <property type="entry name" value="Bifunc_Aspkin/hSer_DH"/>
</dbReference>
<comment type="function">
    <text evidence="21">Bifunctional aspartate kinase and homoserine dehydrogenase that catalyzes the first and the third steps toward the synthesis of lysine, methionine and threonine from aspartate.</text>
</comment>
<keyword evidence="15" id="KW-0521">NADP</keyword>
<dbReference type="OrthoDB" id="67851at2759"/>
<comment type="pathway">
    <text evidence="3">Amino-acid biosynthesis; L-threonine biosynthesis; L-threonine from L-aspartate: step 3/5.</text>
</comment>
<comment type="pathway">
    <text evidence="5">Amino-acid biosynthesis; L-threonine biosynthesis; L-threonine from L-aspartate: step 1/5.</text>
</comment>
<evidence type="ECO:0000256" key="6">
    <source>
        <dbReference type="ARBA" id="ARBA00007952"/>
    </source>
</evidence>
<dbReference type="GO" id="GO:0009086">
    <property type="term" value="P:methionine biosynthetic process"/>
    <property type="evidence" value="ECO:0007669"/>
    <property type="project" value="UniProtKB-KW"/>
</dbReference>
<keyword evidence="11" id="KW-0479">Metal-binding</keyword>
<comment type="catalytic activity">
    <reaction evidence="23">
        <text>L-homoserine + NADP(+) = L-aspartate 4-semialdehyde + NADPH + H(+)</text>
        <dbReference type="Rhea" id="RHEA:15761"/>
        <dbReference type="ChEBI" id="CHEBI:15378"/>
        <dbReference type="ChEBI" id="CHEBI:57476"/>
        <dbReference type="ChEBI" id="CHEBI:57783"/>
        <dbReference type="ChEBI" id="CHEBI:58349"/>
        <dbReference type="ChEBI" id="CHEBI:537519"/>
        <dbReference type="EC" id="1.1.1.3"/>
    </reaction>
    <physiologicalReaction direction="right-to-left" evidence="23">
        <dbReference type="Rhea" id="RHEA:15763"/>
    </physiologicalReaction>
</comment>
<evidence type="ECO:0000256" key="24">
    <source>
        <dbReference type="SAM" id="MobiDB-lite"/>
    </source>
</evidence>
<evidence type="ECO:0000256" key="2">
    <source>
        <dbReference type="ARBA" id="ARBA00004986"/>
    </source>
</evidence>
<keyword evidence="9" id="KW-0808">Transferase</keyword>
<dbReference type="GO" id="GO:0050661">
    <property type="term" value="F:NADP binding"/>
    <property type="evidence" value="ECO:0007669"/>
    <property type="project" value="InterPro"/>
</dbReference>
<comment type="catalytic activity">
    <reaction evidence="22">
        <text>L-aspartate + ATP = 4-phospho-L-aspartate + ADP</text>
        <dbReference type="Rhea" id="RHEA:23776"/>
        <dbReference type="ChEBI" id="CHEBI:29991"/>
        <dbReference type="ChEBI" id="CHEBI:30616"/>
        <dbReference type="ChEBI" id="CHEBI:57535"/>
        <dbReference type="ChEBI" id="CHEBI:456216"/>
        <dbReference type="EC" id="2.7.2.4"/>
    </reaction>
    <physiologicalReaction direction="left-to-right" evidence="22">
        <dbReference type="Rhea" id="RHEA:23777"/>
    </physiologicalReaction>
</comment>
<keyword evidence="19" id="KW-0486">Methionine biosynthesis</keyword>
<feature type="compositionally biased region" description="Low complexity" evidence="24">
    <location>
        <begin position="682"/>
        <end position="707"/>
    </location>
</feature>
<dbReference type="InterPro" id="IPR002912">
    <property type="entry name" value="ACT_dom"/>
</dbReference>
<keyword evidence="14" id="KW-0067">ATP-binding</keyword>
<keyword evidence="27" id="KW-1185">Reference proteome</keyword>
<dbReference type="SUPFAM" id="SSF55347">
    <property type="entry name" value="Glyceraldehyde-3-phosphate dehydrogenase-like, C-terminal domain"/>
    <property type="match status" value="1"/>
</dbReference>
<keyword evidence="10" id="KW-0791">Threonine biosynthesis</keyword>
<evidence type="ECO:0000256" key="8">
    <source>
        <dbReference type="ARBA" id="ARBA00022605"/>
    </source>
</evidence>
<keyword evidence="8" id="KW-0028">Amino-acid biosynthesis</keyword>
<evidence type="ECO:0000256" key="18">
    <source>
        <dbReference type="ARBA" id="ARBA00023053"/>
    </source>
</evidence>
<protein>
    <recommendedName>
        <fullName evidence="25">ACT domain-containing protein</fullName>
    </recommendedName>
</protein>
<evidence type="ECO:0000256" key="20">
    <source>
        <dbReference type="ARBA" id="ARBA00023268"/>
    </source>
</evidence>
<evidence type="ECO:0000256" key="9">
    <source>
        <dbReference type="ARBA" id="ARBA00022679"/>
    </source>
</evidence>
<sequence length="902" mass="97062">MPDRRIGDTTRWCVYKFGGTSVASAECYQTVRDIILTAQESTPRMAVVVSAMGGKPKVTDLLIETVMLAAKGDVEGYEQMLHLVREKHLACATQLFSPAGAQFYETELDEDIRNLRDILRAVSFMRYSGEKIIELVSGHGEIWSARMLTRLFRDGGHDFMFVDARKVLFVDESGESGPDVMWERSKGALDDYMAQSPGACPVITGFVASTVEGVVTTLKRDGSDYSASIFGRLLNATGITIWTDVDGVLSADPRRVPEAKVLADVSYSEAMELAYFGAKVIHPKTMTPAVAASIPIFIRNTFNPSFSGTRIYVSSASTMDRDKCVCGFSTVDNMALLNLEGSGMIGVPGIANRLFGAIQQTGISVSLIAQASSEYSISFATRQCDADAAAKAVTDEFFREFKSHLMNKVDIIRPCSIIAAVGDGMSNTKGAAGKFFKALGNAGVNVLAISQGSSERIISAVVKGSDSTKSLRAVHSAFLLSNQVISVGLVGRGKVAKAMVEVLRAQADMLYGRFGTEFHLRAVMDSTGMLLSSSGPTLGLEGLDAAFNAHKLPADLKAFTKHVRAEHLPHAIIIDCSDAEEVAREHPGWLEQNIHVVTANKKGLCGSMSLYNAILRQRKVKQHNYMYEVTVGGGLRIITSLQAMLIGGDSILRLEGALSASMNYVMGLISPVPPCRVPSLDSNGRSSSISSSISNSSGSGGLRRSYSSLLNGHTHETAKTPLSLSEAVSEASRLEVFERDPLNDLNGVEMAQKLLVLAREMGLPLRLGDVKIETLVPKDTPLDEIPRYNEEVAARVTAARIRGSVLRYVGCINEAGEAEIGIQEVPFEHPFATVRGAGYCFRIFSAFHSPDPITIQGTIGLPKATAAGLFSDLLFVAQRLGATDKGHTVQGARVLSDSLIEA</sequence>
<dbReference type="InterPro" id="IPR001341">
    <property type="entry name" value="Asp_kinase"/>
</dbReference>
<proteinExistence type="inferred from homology"/>
<dbReference type="InterPro" id="IPR001048">
    <property type="entry name" value="Asp/Glu/Uridylate_kinase"/>
</dbReference>
<dbReference type="Proteomes" id="UP000355283">
    <property type="component" value="Unassembled WGS sequence"/>
</dbReference>
<dbReference type="UniPathway" id="UPA00050">
    <property type="reaction ID" value="UER00063"/>
</dbReference>
<evidence type="ECO:0000259" key="25">
    <source>
        <dbReference type="PROSITE" id="PS51671"/>
    </source>
</evidence>